<comment type="subcellular location">
    <subcellularLocation>
        <location evidence="1">Nucleus</location>
    </subcellularLocation>
</comment>
<protein>
    <submittedName>
        <fullName evidence="8">4628_t:CDS:1</fullName>
    </submittedName>
</protein>
<dbReference type="GO" id="GO:0005524">
    <property type="term" value="F:ATP binding"/>
    <property type="evidence" value="ECO:0007669"/>
    <property type="project" value="UniProtKB-KW"/>
</dbReference>
<dbReference type="AlphaFoldDB" id="A0A9N9BYA3"/>
<gene>
    <name evidence="8" type="ORF">POCULU_LOCUS6690</name>
</gene>
<evidence type="ECO:0000256" key="4">
    <source>
        <dbReference type="ARBA" id="ARBA00022741"/>
    </source>
</evidence>
<dbReference type="GO" id="GO:0003677">
    <property type="term" value="F:DNA binding"/>
    <property type="evidence" value="ECO:0007669"/>
    <property type="project" value="InterPro"/>
</dbReference>
<dbReference type="GO" id="GO:0005634">
    <property type="term" value="C:nucleus"/>
    <property type="evidence" value="ECO:0007669"/>
    <property type="project" value="UniProtKB-SubCell"/>
</dbReference>
<dbReference type="InterPro" id="IPR013748">
    <property type="entry name" value="Rep_factorC_C"/>
</dbReference>
<dbReference type="Gene3D" id="1.20.272.10">
    <property type="match status" value="1"/>
</dbReference>
<sequence>MKASILKEEFTTAYSSKFILRIFARTQKERQSNIFRSIKEIMRLKTEKGLALQDVIFEVYKDVVKYKLSKKARVYLLEKLAEIEYRLTTGASEKIQVTAMLGAFKTMLDLTGGNVDEVMADTDTGGCCFGNIPLSLHADSMFWMQRYYKEPQALLSRCLVTVMESPFTSMAELPTSPSR</sequence>
<comment type="caution">
    <text evidence="8">The sequence shown here is derived from an EMBL/GenBank/DDBJ whole genome shotgun (WGS) entry which is preliminary data.</text>
</comment>
<dbReference type="EMBL" id="CAJVPJ010001294">
    <property type="protein sequence ID" value="CAG8585166.1"/>
    <property type="molecule type" value="Genomic_DNA"/>
</dbReference>
<dbReference type="FunFam" id="1.20.272.10:FF:000004">
    <property type="entry name" value="Replication factor C subunit 5"/>
    <property type="match status" value="1"/>
</dbReference>
<comment type="similarity">
    <text evidence="2">Belongs to the activator 1 small subunits family.</text>
</comment>
<evidence type="ECO:0000256" key="3">
    <source>
        <dbReference type="ARBA" id="ARBA00022705"/>
    </source>
</evidence>
<dbReference type="Proteomes" id="UP000789572">
    <property type="component" value="Unassembled WGS sequence"/>
</dbReference>
<evidence type="ECO:0000313" key="8">
    <source>
        <dbReference type="EMBL" id="CAG8585166.1"/>
    </source>
</evidence>
<name>A0A9N9BYA3_9GLOM</name>
<proteinExistence type="inferred from homology"/>
<accession>A0A9N9BYA3</accession>
<evidence type="ECO:0000256" key="2">
    <source>
        <dbReference type="ARBA" id="ARBA00005378"/>
    </source>
</evidence>
<reference evidence="8" key="1">
    <citation type="submission" date="2021-06" db="EMBL/GenBank/DDBJ databases">
        <authorList>
            <person name="Kallberg Y."/>
            <person name="Tangrot J."/>
            <person name="Rosling A."/>
        </authorList>
    </citation>
    <scope>NUCLEOTIDE SEQUENCE</scope>
    <source>
        <strain evidence="8">IA702</strain>
    </source>
</reference>
<dbReference type="SUPFAM" id="SSF48019">
    <property type="entry name" value="post-AAA+ oligomerization domain-like"/>
    <property type="match status" value="1"/>
</dbReference>
<dbReference type="GO" id="GO:0006260">
    <property type="term" value="P:DNA replication"/>
    <property type="evidence" value="ECO:0007669"/>
    <property type="project" value="UniProtKB-KW"/>
</dbReference>
<keyword evidence="4" id="KW-0547">Nucleotide-binding</keyword>
<keyword evidence="6" id="KW-0539">Nucleus</keyword>
<dbReference type="InterPro" id="IPR008921">
    <property type="entry name" value="DNA_pol3_clamp-load_cplx_C"/>
</dbReference>
<keyword evidence="5" id="KW-0067">ATP-binding</keyword>
<evidence type="ECO:0000256" key="1">
    <source>
        <dbReference type="ARBA" id="ARBA00004123"/>
    </source>
</evidence>
<evidence type="ECO:0000256" key="5">
    <source>
        <dbReference type="ARBA" id="ARBA00022840"/>
    </source>
</evidence>
<keyword evidence="3" id="KW-0235">DNA replication</keyword>
<dbReference type="Pfam" id="PF08542">
    <property type="entry name" value="Rep_fac_C"/>
    <property type="match status" value="1"/>
</dbReference>
<dbReference type="OrthoDB" id="4199794at2759"/>
<evidence type="ECO:0000313" key="9">
    <source>
        <dbReference type="Proteomes" id="UP000789572"/>
    </source>
</evidence>
<evidence type="ECO:0000256" key="6">
    <source>
        <dbReference type="ARBA" id="ARBA00023242"/>
    </source>
</evidence>
<feature type="domain" description="Replication factor C C-terminal" evidence="7">
    <location>
        <begin position="32"/>
        <end position="103"/>
    </location>
</feature>
<keyword evidence="9" id="KW-1185">Reference proteome</keyword>
<evidence type="ECO:0000259" key="7">
    <source>
        <dbReference type="Pfam" id="PF08542"/>
    </source>
</evidence>
<organism evidence="8 9">
    <name type="scientific">Paraglomus occultum</name>
    <dbReference type="NCBI Taxonomy" id="144539"/>
    <lineage>
        <taxon>Eukaryota</taxon>
        <taxon>Fungi</taxon>
        <taxon>Fungi incertae sedis</taxon>
        <taxon>Mucoromycota</taxon>
        <taxon>Glomeromycotina</taxon>
        <taxon>Glomeromycetes</taxon>
        <taxon>Paraglomerales</taxon>
        <taxon>Paraglomeraceae</taxon>
        <taxon>Paraglomus</taxon>
    </lineage>
</organism>